<dbReference type="SUPFAM" id="SSF52833">
    <property type="entry name" value="Thioredoxin-like"/>
    <property type="match status" value="1"/>
</dbReference>
<keyword evidence="6" id="KW-0812">Transmembrane</keyword>
<protein>
    <recommendedName>
        <fullName evidence="7">Thioredoxin domain-containing protein</fullName>
    </recommendedName>
</protein>
<dbReference type="InterPro" id="IPR013766">
    <property type="entry name" value="Thioredoxin_domain"/>
</dbReference>
<keyword evidence="4" id="KW-1015">Disulfide bond</keyword>
<name>A0A1F6W5M1_9BACT</name>
<evidence type="ECO:0000256" key="2">
    <source>
        <dbReference type="ARBA" id="ARBA00022729"/>
    </source>
</evidence>
<evidence type="ECO:0000256" key="3">
    <source>
        <dbReference type="ARBA" id="ARBA00023002"/>
    </source>
</evidence>
<keyword evidence="6" id="KW-0472">Membrane</keyword>
<organism evidence="8 9">
    <name type="scientific">Candidatus Nomurabacteria bacterium RIFCSPHIGHO2_02_FULL_37_13</name>
    <dbReference type="NCBI Taxonomy" id="1801750"/>
    <lineage>
        <taxon>Bacteria</taxon>
        <taxon>Candidatus Nomuraibacteriota</taxon>
    </lineage>
</organism>
<keyword evidence="2" id="KW-0732">Signal</keyword>
<evidence type="ECO:0000256" key="4">
    <source>
        <dbReference type="ARBA" id="ARBA00023157"/>
    </source>
</evidence>
<evidence type="ECO:0000259" key="7">
    <source>
        <dbReference type="PROSITE" id="PS51352"/>
    </source>
</evidence>
<dbReference type="InterPro" id="IPR036249">
    <property type="entry name" value="Thioredoxin-like_sf"/>
</dbReference>
<comment type="similarity">
    <text evidence="1">Belongs to the thioredoxin family. DsbA subfamily.</text>
</comment>
<evidence type="ECO:0000313" key="9">
    <source>
        <dbReference type="Proteomes" id="UP000178374"/>
    </source>
</evidence>
<dbReference type="PANTHER" id="PTHR13887">
    <property type="entry name" value="GLUTATHIONE S-TRANSFERASE KAPPA"/>
    <property type="match status" value="1"/>
</dbReference>
<accession>A0A1F6W5M1</accession>
<dbReference type="PANTHER" id="PTHR13887:SF14">
    <property type="entry name" value="DISULFIDE BOND FORMATION PROTEIN D"/>
    <property type="match status" value="1"/>
</dbReference>
<sequence>MEENQTENKLENNGQNNESNSAKQIAGAILVAGILIAGAVLLKGNTLPTPGNIITGNNGTLVTAPAKVVAEDRTLGNTNAKVALVMYEDFQCPFCEKFVKESEQTIRDTYVKNGSVQLVYRDFAFLGPESIRAAEAARCAGDQNKFWEYHDYLYTHQNGENQGNFSDAYLKDFAKILGLNTTSFNQCLSEDKYMQAVVNSTNEGKQAGVTGTPKGFIIKDGKVFTTIDGAEPLNTIIQKLDAATRQY</sequence>
<dbReference type="Gene3D" id="3.40.30.10">
    <property type="entry name" value="Glutaredoxin"/>
    <property type="match status" value="1"/>
</dbReference>
<dbReference type="Pfam" id="PF13462">
    <property type="entry name" value="Thioredoxin_4"/>
    <property type="match status" value="1"/>
</dbReference>
<proteinExistence type="inferred from homology"/>
<feature type="transmembrane region" description="Helical" evidence="6">
    <location>
        <begin position="25"/>
        <end position="42"/>
    </location>
</feature>
<gene>
    <name evidence="8" type="ORF">A3B85_02980</name>
</gene>
<dbReference type="Proteomes" id="UP000178374">
    <property type="component" value="Unassembled WGS sequence"/>
</dbReference>
<dbReference type="GO" id="GO:0016491">
    <property type="term" value="F:oxidoreductase activity"/>
    <property type="evidence" value="ECO:0007669"/>
    <property type="project" value="UniProtKB-KW"/>
</dbReference>
<keyword evidence="5" id="KW-0676">Redox-active center</keyword>
<dbReference type="EMBL" id="MFUA01000013">
    <property type="protein sequence ID" value="OGI77191.1"/>
    <property type="molecule type" value="Genomic_DNA"/>
</dbReference>
<evidence type="ECO:0000256" key="6">
    <source>
        <dbReference type="SAM" id="Phobius"/>
    </source>
</evidence>
<comment type="caution">
    <text evidence="8">The sequence shown here is derived from an EMBL/GenBank/DDBJ whole genome shotgun (WGS) entry which is preliminary data.</text>
</comment>
<evidence type="ECO:0000256" key="1">
    <source>
        <dbReference type="ARBA" id="ARBA00005791"/>
    </source>
</evidence>
<dbReference type="STRING" id="1801750.A3B85_02980"/>
<evidence type="ECO:0000313" key="8">
    <source>
        <dbReference type="EMBL" id="OGI77191.1"/>
    </source>
</evidence>
<dbReference type="InterPro" id="IPR012336">
    <property type="entry name" value="Thioredoxin-like_fold"/>
</dbReference>
<evidence type="ECO:0000256" key="5">
    <source>
        <dbReference type="ARBA" id="ARBA00023284"/>
    </source>
</evidence>
<dbReference type="PROSITE" id="PS51352">
    <property type="entry name" value="THIOREDOXIN_2"/>
    <property type="match status" value="1"/>
</dbReference>
<keyword evidence="3" id="KW-0560">Oxidoreductase</keyword>
<feature type="domain" description="Thioredoxin" evidence="7">
    <location>
        <begin position="41"/>
        <end position="245"/>
    </location>
</feature>
<reference evidence="8 9" key="1">
    <citation type="journal article" date="2016" name="Nat. Commun.">
        <title>Thousands of microbial genomes shed light on interconnected biogeochemical processes in an aquifer system.</title>
        <authorList>
            <person name="Anantharaman K."/>
            <person name="Brown C.T."/>
            <person name="Hug L.A."/>
            <person name="Sharon I."/>
            <person name="Castelle C.J."/>
            <person name="Probst A.J."/>
            <person name="Thomas B.C."/>
            <person name="Singh A."/>
            <person name="Wilkins M.J."/>
            <person name="Karaoz U."/>
            <person name="Brodie E.L."/>
            <person name="Williams K.H."/>
            <person name="Hubbard S.S."/>
            <person name="Banfield J.F."/>
        </authorList>
    </citation>
    <scope>NUCLEOTIDE SEQUENCE [LARGE SCALE GENOMIC DNA]</scope>
</reference>
<keyword evidence="6" id="KW-1133">Transmembrane helix</keyword>
<dbReference type="AlphaFoldDB" id="A0A1F6W5M1"/>